<dbReference type="EMBL" id="CP036318">
    <property type="protein sequence ID" value="QDV55480.1"/>
    <property type="molecule type" value="Genomic_DNA"/>
</dbReference>
<reference evidence="1 2" key="1">
    <citation type="submission" date="2019-02" db="EMBL/GenBank/DDBJ databases">
        <title>Deep-cultivation of Planctomycetes and their phenomic and genomic characterization uncovers novel biology.</title>
        <authorList>
            <person name="Wiegand S."/>
            <person name="Jogler M."/>
            <person name="Boedeker C."/>
            <person name="Pinto D."/>
            <person name="Vollmers J."/>
            <person name="Rivas-Marin E."/>
            <person name="Kohn T."/>
            <person name="Peeters S.H."/>
            <person name="Heuer A."/>
            <person name="Rast P."/>
            <person name="Oberbeckmann S."/>
            <person name="Bunk B."/>
            <person name="Jeske O."/>
            <person name="Meyerdierks A."/>
            <person name="Storesund J.E."/>
            <person name="Kallscheuer N."/>
            <person name="Luecker S."/>
            <person name="Lage O.M."/>
            <person name="Pohl T."/>
            <person name="Merkel B.J."/>
            <person name="Hornburger P."/>
            <person name="Mueller R.-W."/>
            <person name="Bruemmer F."/>
            <person name="Labrenz M."/>
            <person name="Spormann A.M."/>
            <person name="Op den Camp H."/>
            <person name="Overmann J."/>
            <person name="Amann R."/>
            <person name="Jetten M.S.M."/>
            <person name="Mascher T."/>
            <person name="Medema M.H."/>
            <person name="Devos D.P."/>
            <person name="Kaster A.-K."/>
            <person name="Ovreas L."/>
            <person name="Rohde M."/>
            <person name="Galperin M.Y."/>
            <person name="Jogler C."/>
        </authorList>
    </citation>
    <scope>NUCLEOTIDE SEQUENCE [LARGE SCALE GENOMIC DNA]</scope>
    <source>
        <strain evidence="1 2">Mal33</strain>
    </source>
</reference>
<keyword evidence="2" id="KW-1185">Reference proteome</keyword>
<proteinExistence type="predicted"/>
<dbReference type="Proteomes" id="UP000316770">
    <property type="component" value="Chromosome"/>
</dbReference>
<gene>
    <name evidence="1" type="ORF">Mal33_14550</name>
</gene>
<accession>A0A518IQY5</accession>
<evidence type="ECO:0000313" key="1">
    <source>
        <dbReference type="EMBL" id="QDV55480.1"/>
    </source>
</evidence>
<dbReference type="RefSeq" id="WP_145283314.1">
    <property type="nucleotide sequence ID" value="NZ_CP036318.1"/>
</dbReference>
<organism evidence="1 2">
    <name type="scientific">Rosistilla oblonga</name>
    <dbReference type="NCBI Taxonomy" id="2527990"/>
    <lineage>
        <taxon>Bacteria</taxon>
        <taxon>Pseudomonadati</taxon>
        <taxon>Planctomycetota</taxon>
        <taxon>Planctomycetia</taxon>
        <taxon>Pirellulales</taxon>
        <taxon>Pirellulaceae</taxon>
        <taxon>Rosistilla</taxon>
    </lineage>
</organism>
<evidence type="ECO:0000313" key="2">
    <source>
        <dbReference type="Proteomes" id="UP000316770"/>
    </source>
</evidence>
<protein>
    <submittedName>
        <fullName evidence="1">Uncharacterized protein</fullName>
    </submittedName>
</protein>
<name>A0A518IQY5_9BACT</name>
<sequence>MTTTAPNVQRTTGILNRTEAAEILGTVPIAVSRLIAWNQLAYNRAADGTPLILEADLQRYVGAGTRNLAMPGVQGGWLGGDLSSNDSFVKKFRQFVADVEVTDDHVREMYENQKKSSYLTAGIRITPAMREAYNAGATTLSSGKVRPSGDWSAVDPEKFPLAKLSAGQRFFAGVLRRHARRFVDRKQNGAFDPSPIEKLYSSPDAFRAALEYAAKAARSESVFLTEWRTLPEFPHKKFSIRKEISLAAIPADFENEMALVASKCF</sequence>
<dbReference type="AlphaFoldDB" id="A0A518IQY5"/>